<dbReference type="EMBL" id="JAWDGP010003306">
    <property type="protein sequence ID" value="KAK3775575.1"/>
    <property type="molecule type" value="Genomic_DNA"/>
</dbReference>
<comment type="caution">
    <text evidence="1">The sequence shown here is derived from an EMBL/GenBank/DDBJ whole genome shotgun (WGS) entry which is preliminary data.</text>
</comment>
<proteinExistence type="predicted"/>
<sequence length="75" mass="8513">MPLTDSQGWLRDILKAASFSGSELLRTAKGFTTAHFQSRGKSPFNLMAKSTITETMTRNDWPDEIRATGDWENYK</sequence>
<name>A0AAE1DMQ3_9GAST</name>
<reference evidence="1" key="1">
    <citation type="journal article" date="2023" name="G3 (Bethesda)">
        <title>A reference genome for the long-term kleptoplast-retaining sea slug Elysia crispata morphotype clarki.</title>
        <authorList>
            <person name="Eastman K.E."/>
            <person name="Pendleton A.L."/>
            <person name="Shaikh M.A."/>
            <person name="Suttiyut T."/>
            <person name="Ogas R."/>
            <person name="Tomko P."/>
            <person name="Gavelis G."/>
            <person name="Widhalm J.R."/>
            <person name="Wisecaver J.H."/>
        </authorList>
    </citation>
    <scope>NUCLEOTIDE SEQUENCE</scope>
    <source>
        <strain evidence="1">ECLA1</strain>
    </source>
</reference>
<evidence type="ECO:0000313" key="1">
    <source>
        <dbReference type="EMBL" id="KAK3775575.1"/>
    </source>
</evidence>
<dbReference type="AlphaFoldDB" id="A0AAE1DMQ3"/>
<organism evidence="1 2">
    <name type="scientific">Elysia crispata</name>
    <name type="common">lettuce slug</name>
    <dbReference type="NCBI Taxonomy" id="231223"/>
    <lineage>
        <taxon>Eukaryota</taxon>
        <taxon>Metazoa</taxon>
        <taxon>Spiralia</taxon>
        <taxon>Lophotrochozoa</taxon>
        <taxon>Mollusca</taxon>
        <taxon>Gastropoda</taxon>
        <taxon>Heterobranchia</taxon>
        <taxon>Euthyneura</taxon>
        <taxon>Panpulmonata</taxon>
        <taxon>Sacoglossa</taxon>
        <taxon>Placobranchoidea</taxon>
        <taxon>Plakobranchidae</taxon>
        <taxon>Elysia</taxon>
    </lineage>
</organism>
<dbReference type="Proteomes" id="UP001283361">
    <property type="component" value="Unassembled WGS sequence"/>
</dbReference>
<evidence type="ECO:0000313" key="2">
    <source>
        <dbReference type="Proteomes" id="UP001283361"/>
    </source>
</evidence>
<protein>
    <submittedName>
        <fullName evidence="1">Uncharacterized protein</fullName>
    </submittedName>
</protein>
<accession>A0AAE1DMQ3</accession>
<gene>
    <name evidence="1" type="ORF">RRG08_000392</name>
</gene>
<keyword evidence="2" id="KW-1185">Reference proteome</keyword>